<evidence type="ECO:0000313" key="8">
    <source>
        <dbReference type="EMBL" id="CAD8384531.1"/>
    </source>
</evidence>
<keyword evidence="4 6" id="KW-0472">Membrane</keyword>
<evidence type="ECO:0000256" key="6">
    <source>
        <dbReference type="SAM" id="Phobius"/>
    </source>
</evidence>
<dbReference type="Gene3D" id="1.20.120.350">
    <property type="entry name" value="Voltage-gated potassium channels. Chain C"/>
    <property type="match status" value="1"/>
</dbReference>
<comment type="subcellular location">
    <subcellularLocation>
        <location evidence="1">Membrane</location>
        <topology evidence="1">Multi-pass membrane protein</topology>
    </subcellularLocation>
</comment>
<feature type="compositionally biased region" description="Polar residues" evidence="5">
    <location>
        <begin position="149"/>
        <end position="158"/>
    </location>
</feature>
<dbReference type="InterPro" id="IPR027359">
    <property type="entry name" value="Volt_channel_dom_sf"/>
</dbReference>
<dbReference type="InterPro" id="IPR002048">
    <property type="entry name" value="EF_hand_dom"/>
</dbReference>
<dbReference type="SUPFAM" id="SSF81324">
    <property type="entry name" value="Voltage-gated potassium channels"/>
    <property type="match status" value="1"/>
</dbReference>
<protein>
    <recommendedName>
        <fullName evidence="7">EF-hand domain-containing protein</fullName>
    </recommendedName>
</protein>
<dbReference type="Gene3D" id="1.10.287.70">
    <property type="match status" value="1"/>
</dbReference>
<accession>A0A7S0B6C9</accession>
<sequence>MWNPRLLRLMDKGTSGISSGAPNQESPVTLQILREELEVALSRHEKWVLEHIHGESPRDMRVASNTRYSIRRPSDDDNNEDDTPYPGWRANSSLRATVRSRHQWLKRSPTYIAGQADEDSDDVPVKRSFRAYQGPRRKTVRGVRRSSFHGASSNNIEHTSTDSETEDLPVEVPVKRRAPTSIINRSASDYFDRDTQPMMVSKHRSIGWANRWSKSLVEHPAFEYTCGIFVILNAVTLGIETNYQVTHRSQHIPKILSASEAWFCVLFTAEQALRLGAHGSRFFTMKGWTWNLFDLLVVSLQLMEQATHWLTVANISMDISIVRMCRVLRLIRITRLIRVVRLVHELRTLVASIMGSFKSLAWTLLLLMIVIYSCSVLFTQVVLDALDHEVPHAEDLDRWFGSLARTALTLFESILGGLSWEEAVQPLYLGVSPGVAIVFCFYVAFCVFALMNVVTGVFVEKAMQTAQDHKDMYLANHISELFFSTVEGGTEHITWEIFSEKMNSPDMQEYFKAINVDPAEAYGLFQLLDTDGNGGVDCEEIVNGLLRLRGNARALELSLLMSETARIYQHLVDMDRRVGSLSKYVTKASVSSRASSLM</sequence>
<dbReference type="GO" id="GO:0001518">
    <property type="term" value="C:voltage-gated sodium channel complex"/>
    <property type="evidence" value="ECO:0007669"/>
    <property type="project" value="TreeGrafter"/>
</dbReference>
<dbReference type="SUPFAM" id="SSF47473">
    <property type="entry name" value="EF-hand"/>
    <property type="match status" value="1"/>
</dbReference>
<evidence type="ECO:0000256" key="2">
    <source>
        <dbReference type="ARBA" id="ARBA00022692"/>
    </source>
</evidence>
<dbReference type="InterPro" id="IPR043203">
    <property type="entry name" value="VGCC_Ca_Na"/>
</dbReference>
<proteinExistence type="predicted"/>
<keyword evidence="2 6" id="KW-0812">Transmembrane</keyword>
<feature type="transmembrane region" description="Helical" evidence="6">
    <location>
        <begin position="360"/>
        <end position="383"/>
    </location>
</feature>
<dbReference type="PANTHER" id="PTHR10037">
    <property type="entry name" value="VOLTAGE-GATED CATION CHANNEL CALCIUM AND SODIUM"/>
    <property type="match status" value="1"/>
</dbReference>
<feature type="domain" description="EF-hand" evidence="7">
    <location>
        <begin position="516"/>
        <end position="551"/>
    </location>
</feature>
<feature type="region of interest" description="Disordered" evidence="5">
    <location>
        <begin position="68"/>
        <end position="88"/>
    </location>
</feature>
<evidence type="ECO:0000256" key="1">
    <source>
        <dbReference type="ARBA" id="ARBA00004141"/>
    </source>
</evidence>
<dbReference type="AlphaFoldDB" id="A0A7S0B6C9"/>
<dbReference type="EMBL" id="HBEG01046436">
    <property type="protein sequence ID" value="CAD8384531.1"/>
    <property type="molecule type" value="Transcribed_RNA"/>
</dbReference>
<dbReference type="PANTHER" id="PTHR10037:SF62">
    <property type="entry name" value="SODIUM CHANNEL PROTEIN 60E"/>
    <property type="match status" value="1"/>
</dbReference>
<feature type="region of interest" description="Disordered" evidence="5">
    <location>
        <begin position="140"/>
        <end position="168"/>
    </location>
</feature>
<dbReference type="InterPro" id="IPR005821">
    <property type="entry name" value="Ion_trans_dom"/>
</dbReference>
<dbReference type="InterPro" id="IPR011992">
    <property type="entry name" value="EF-hand-dom_pair"/>
</dbReference>
<dbReference type="GO" id="GO:0005509">
    <property type="term" value="F:calcium ion binding"/>
    <property type="evidence" value="ECO:0007669"/>
    <property type="project" value="InterPro"/>
</dbReference>
<organism evidence="8">
    <name type="scientific">Pyrodinium bahamense</name>
    <dbReference type="NCBI Taxonomy" id="73915"/>
    <lineage>
        <taxon>Eukaryota</taxon>
        <taxon>Sar</taxon>
        <taxon>Alveolata</taxon>
        <taxon>Dinophyceae</taxon>
        <taxon>Gonyaulacales</taxon>
        <taxon>Pyrocystaceae</taxon>
        <taxon>Pyrodinium</taxon>
    </lineage>
</organism>
<evidence type="ECO:0000256" key="5">
    <source>
        <dbReference type="SAM" id="MobiDB-lite"/>
    </source>
</evidence>
<evidence type="ECO:0000256" key="4">
    <source>
        <dbReference type="ARBA" id="ARBA00023136"/>
    </source>
</evidence>
<reference evidence="8" key="1">
    <citation type="submission" date="2021-01" db="EMBL/GenBank/DDBJ databases">
        <authorList>
            <person name="Corre E."/>
            <person name="Pelletier E."/>
            <person name="Niang G."/>
            <person name="Scheremetjew M."/>
            <person name="Finn R."/>
            <person name="Kale V."/>
            <person name="Holt S."/>
            <person name="Cochrane G."/>
            <person name="Meng A."/>
            <person name="Brown T."/>
            <person name="Cohen L."/>
        </authorList>
    </citation>
    <scope>NUCLEOTIDE SEQUENCE</scope>
    <source>
        <strain evidence="8">Pbaha01</strain>
    </source>
</reference>
<dbReference type="Pfam" id="PF00520">
    <property type="entry name" value="Ion_trans"/>
    <property type="match status" value="1"/>
</dbReference>
<name>A0A7S0B6C9_9DINO</name>
<feature type="transmembrane region" description="Helical" evidence="6">
    <location>
        <begin position="435"/>
        <end position="459"/>
    </location>
</feature>
<gene>
    <name evidence="8" type="ORF">PBAH0796_LOCUS28219</name>
</gene>
<evidence type="ECO:0000259" key="7">
    <source>
        <dbReference type="PROSITE" id="PS50222"/>
    </source>
</evidence>
<dbReference type="GO" id="GO:0005248">
    <property type="term" value="F:voltage-gated sodium channel activity"/>
    <property type="evidence" value="ECO:0007669"/>
    <property type="project" value="TreeGrafter"/>
</dbReference>
<evidence type="ECO:0000256" key="3">
    <source>
        <dbReference type="ARBA" id="ARBA00022989"/>
    </source>
</evidence>
<keyword evidence="3 6" id="KW-1133">Transmembrane helix</keyword>
<dbReference type="PROSITE" id="PS50222">
    <property type="entry name" value="EF_HAND_2"/>
    <property type="match status" value="1"/>
</dbReference>